<evidence type="ECO:0000313" key="6">
    <source>
        <dbReference type="Proteomes" id="UP000245399"/>
    </source>
</evidence>
<dbReference type="EMBL" id="CP029449">
    <property type="protein sequence ID" value="AWL67028.1"/>
    <property type="molecule type" value="Genomic_DNA"/>
</dbReference>
<dbReference type="Proteomes" id="UP000245399">
    <property type="component" value="Chromosome"/>
</dbReference>
<dbReference type="RefSeq" id="WP_038875685.1">
    <property type="nucleotide sequence ID" value="NZ_CABMHU010000115.1"/>
</dbReference>
<protein>
    <recommendedName>
        <fullName evidence="7">Secreted protein</fullName>
    </recommendedName>
</protein>
<feature type="chain" id="PRO_5043120122" description="Secreted protein" evidence="2">
    <location>
        <begin position="21"/>
        <end position="99"/>
    </location>
</feature>
<evidence type="ECO:0000313" key="5">
    <source>
        <dbReference type="Proteomes" id="UP000050489"/>
    </source>
</evidence>
<reference evidence="3 6" key="3">
    <citation type="submission" date="2018-05" db="EMBL/GenBank/DDBJ databases">
        <title>Klebsiella quasipneumonaiae provides a window into carbapenemase gene transfer, plasmid rearrangements and nosocomial acquisition from the hospital environment.</title>
        <authorList>
            <person name="Mathers A.J."/>
            <person name="Vegesana K."/>
            <person name="Stoesser N."/>
            <person name="Crook D."/>
            <person name="Vaughan A."/>
            <person name="Barry K."/>
            <person name="Parikh H."/>
            <person name="Sebra R."/>
            <person name="Kotay S."/>
            <person name="Walker A.S."/>
            <person name="Sheppard A.E."/>
        </authorList>
    </citation>
    <scope>NUCLEOTIDE SEQUENCE [LARGE SCALE GENOMIC DNA]</scope>
    <source>
        <strain evidence="3 6">CAV1761</strain>
    </source>
</reference>
<evidence type="ECO:0000256" key="2">
    <source>
        <dbReference type="SAM" id="SignalP"/>
    </source>
</evidence>
<proteinExistence type="predicted"/>
<feature type="region of interest" description="Disordered" evidence="1">
    <location>
        <begin position="71"/>
        <end position="99"/>
    </location>
</feature>
<organism evidence="4 5">
    <name type="scientific">Serratia marcescens</name>
    <dbReference type="NCBI Taxonomy" id="615"/>
    <lineage>
        <taxon>Bacteria</taxon>
        <taxon>Pseudomonadati</taxon>
        <taxon>Pseudomonadota</taxon>
        <taxon>Gammaproteobacteria</taxon>
        <taxon>Enterobacterales</taxon>
        <taxon>Yersiniaceae</taxon>
        <taxon>Serratia</taxon>
    </lineage>
</organism>
<evidence type="ECO:0000313" key="4">
    <source>
        <dbReference type="EMBL" id="OCO83334.1"/>
    </source>
</evidence>
<keyword evidence="2" id="KW-0732">Signal</keyword>
<reference evidence="4" key="2">
    <citation type="journal article" date="2017" name="PLoS ONE">
        <title>Genomic and phenotypic characterisation of fluoroquinolone resistance mechanisms in Enterobacteriaceae in Durban, South Africa.</title>
        <authorList>
            <person name="Osei Sekyere J."/>
            <person name="Amoako D.G."/>
        </authorList>
    </citation>
    <scope>NUCLEOTIDE SEQUENCE</scope>
    <source>
        <strain evidence="4">945174350</strain>
    </source>
</reference>
<evidence type="ECO:0000313" key="3">
    <source>
        <dbReference type="EMBL" id="AWL67028.1"/>
    </source>
</evidence>
<name>A0A0G3SK64_SERMA</name>
<evidence type="ECO:0000256" key="1">
    <source>
        <dbReference type="SAM" id="MobiDB-lite"/>
    </source>
</evidence>
<evidence type="ECO:0008006" key="7">
    <source>
        <dbReference type="Google" id="ProtNLM"/>
    </source>
</evidence>
<accession>A0A0G3SK64</accession>
<sequence length="99" mass="10623">MAKRIVAILIMSLLSLQANAARYDRQCEGISPVLFQKKLKELAHGLRQEMAEPTPPTENEAETLARLAECDAENAKAPATGGQHAPDPAEPQVSSLNGC</sequence>
<feature type="signal peptide" evidence="2">
    <location>
        <begin position="1"/>
        <end position="20"/>
    </location>
</feature>
<dbReference type="EMBL" id="LJEX02000104">
    <property type="protein sequence ID" value="OCO83334.1"/>
    <property type="molecule type" value="Genomic_DNA"/>
</dbReference>
<gene>
    <name evidence="4" type="ORF">AN695_0218955</name>
    <name evidence="3" type="ORF">DKC05_04770</name>
</gene>
<dbReference type="Proteomes" id="UP000050489">
    <property type="component" value="Unassembled WGS sequence"/>
</dbReference>
<dbReference type="AlphaFoldDB" id="A0A0G3SK64"/>
<reference evidence="5" key="1">
    <citation type="submission" date="2016-04" db="EMBL/GenBank/DDBJ databases">
        <authorList>
            <person name="Osei Sekyere J."/>
            <person name="Sivertsen A."/>
            <person name="Pedersen A.T."/>
            <person name="Sundsfjord A."/>
        </authorList>
    </citation>
    <scope>NUCLEOTIDE SEQUENCE [LARGE SCALE GENOMIC DNA]</scope>
    <source>
        <strain evidence="5">945174350</strain>
    </source>
</reference>